<feature type="domain" description="MaoC-like" evidence="2">
    <location>
        <begin position="234"/>
        <end position="310"/>
    </location>
</feature>
<comment type="similarity">
    <text evidence="1">Belongs to the enoyl-CoA hydratase/isomerase family.</text>
</comment>
<dbReference type="InterPro" id="IPR002539">
    <property type="entry name" value="MaoC-like_dom"/>
</dbReference>
<dbReference type="SUPFAM" id="SSF54637">
    <property type="entry name" value="Thioesterase/thiol ester dehydrase-isomerase"/>
    <property type="match status" value="2"/>
</dbReference>
<reference evidence="3 4" key="1">
    <citation type="submission" date="2017-10" db="EMBL/GenBank/DDBJ databases">
        <title>Sequencing the genomes of 1000 actinobacteria strains.</title>
        <authorList>
            <person name="Klenk H.-P."/>
        </authorList>
    </citation>
    <scope>NUCLEOTIDE SEQUENCE [LARGE SCALE GENOMIC DNA]</scope>
    <source>
        <strain evidence="3 4">DSM 18966</strain>
    </source>
</reference>
<comment type="caution">
    <text evidence="3">The sequence shown here is derived from an EMBL/GenBank/DDBJ whole genome shotgun (WGS) entry which is preliminary data.</text>
</comment>
<dbReference type="AlphaFoldDB" id="A0A2A9EA54"/>
<dbReference type="Proteomes" id="UP000225548">
    <property type="component" value="Unassembled WGS sequence"/>
</dbReference>
<evidence type="ECO:0000259" key="2">
    <source>
        <dbReference type="Pfam" id="PF01575"/>
    </source>
</evidence>
<evidence type="ECO:0000313" key="4">
    <source>
        <dbReference type="Proteomes" id="UP000225548"/>
    </source>
</evidence>
<accession>A0A2A9EA54</accession>
<dbReference type="Pfam" id="PF01575">
    <property type="entry name" value="MaoC_dehydratas"/>
    <property type="match status" value="1"/>
</dbReference>
<dbReference type="Gene3D" id="3.10.129.10">
    <property type="entry name" value="Hotdog Thioesterase"/>
    <property type="match status" value="1"/>
</dbReference>
<dbReference type="PANTHER" id="PTHR43841:SF1">
    <property type="entry name" value="3-HYDROXYACYL-THIOESTER DEHYDRATASE X"/>
    <property type="match status" value="1"/>
</dbReference>
<organism evidence="3 4">
    <name type="scientific">Sanguibacter antarcticus</name>
    <dbReference type="NCBI Taxonomy" id="372484"/>
    <lineage>
        <taxon>Bacteria</taxon>
        <taxon>Bacillati</taxon>
        <taxon>Actinomycetota</taxon>
        <taxon>Actinomycetes</taxon>
        <taxon>Micrococcales</taxon>
        <taxon>Sanguibacteraceae</taxon>
        <taxon>Sanguibacter</taxon>
    </lineage>
</organism>
<evidence type="ECO:0000256" key="1">
    <source>
        <dbReference type="ARBA" id="ARBA00005254"/>
    </source>
</evidence>
<dbReference type="PANTHER" id="PTHR43841">
    <property type="entry name" value="3-HYDROXYACYL-THIOESTER DEHYDRATASE HTDX-RELATED"/>
    <property type="match status" value="1"/>
</dbReference>
<dbReference type="EMBL" id="PDJG01000001">
    <property type="protein sequence ID" value="PFG35079.1"/>
    <property type="molecule type" value="Genomic_DNA"/>
</dbReference>
<dbReference type="InterPro" id="IPR029069">
    <property type="entry name" value="HotDog_dom_sf"/>
</dbReference>
<evidence type="ECO:0000313" key="3">
    <source>
        <dbReference type="EMBL" id="PFG35079.1"/>
    </source>
</evidence>
<keyword evidence="4" id="KW-1185">Reference proteome</keyword>
<protein>
    <submittedName>
        <fullName evidence="3">MaoC dehydratase-like protein</fullName>
    </submittedName>
</protein>
<sequence length="337" mass="35330">MADMNTSSTSGDRPAHVKTLPEVPGLGGLYVRAVVPSAERLLSKIPGLGGLDESAEPGRSTVVLPDVTYRVADVVADPEHLLAYQRLLGEPTDDHLPAGFVHVLAFPVAMALMVRPDFPLPVAGMVHLANAVRVSRPVLADEHLEVQAWAENARPHRKGTQVDLVTEVSALSGAGHAREVVWRGVSTYLAKGAGSVSVVEPGAPQATASAARVADAEATTERFPTAQWQLDAGTGRRYAAVSGDRNPIHLSALTAKAFGFPKAIAHGMYTAARALSETGAGQAGAFEWTVEFAKPVLLPGKVAVAITRSESPGDGFTYVGWNARSGKEHFTGTVTPG</sequence>
<name>A0A2A9EA54_9MICO</name>
<gene>
    <name evidence="3" type="ORF">ATL42_3012</name>
</gene>
<proteinExistence type="inferred from homology"/>